<sequence length="513" mass="55830">MYCRMCGNQHGEEVNYCPNEGSMAMVSGDSVVLEQDNSKYCRGCGNENAQQNLYCQNCGHSLFTAKKKDQIVKLPIMEKGPKVELGLHKNGLRTGVIGGVIASVLMLLVGWIGSFVFAAMTQEFLQKFARELDMLSGFYNGATATLLNYHLLGFSAGDADGMILSLYWHTPFLLLLLIPFIILGGTGIWIGKQRVANTIGEQVTMAAIVGIVYGLFLFIISFIASKSISIPGMDAVTVSVGYSSFKSLVSGFIYGTMFSLLGMIAHTSQNNMAEAFRELLPYGASLYYGVAAMIKGFLLTAVILCVIALFMKEDSVKPLKELTSTTSQRVMLSLQVTPQVWNMAHLAPVEVKSPTFDKGISSKNSKGKDNEMQFSFVSGMSFNGTGLKDLAIAEGARPEELAGIEGVNSTFHYGLLLLVIPFFFMFRVGQKLARVRAANIYVTLAVCSGAYTVMMLLVNILSKFQIDISGNLTSMFGVSGTMLSMQGSWMYLAFGSFILTYIAAFAGMKLARK</sequence>
<dbReference type="Proteomes" id="UP000242656">
    <property type="component" value="Unassembled WGS sequence"/>
</dbReference>
<evidence type="ECO:0000256" key="1">
    <source>
        <dbReference type="SAM" id="Phobius"/>
    </source>
</evidence>
<feature type="transmembrane region" description="Helical" evidence="1">
    <location>
        <begin position="286"/>
        <end position="311"/>
    </location>
</feature>
<feature type="transmembrane region" description="Helical" evidence="1">
    <location>
        <begin position="96"/>
        <end position="120"/>
    </location>
</feature>
<feature type="transmembrane region" description="Helical" evidence="1">
    <location>
        <begin position="489"/>
        <end position="508"/>
    </location>
</feature>
<name>A0A2B0LVE4_BACCE</name>
<protein>
    <recommendedName>
        <fullName evidence="4">Zinc ribbon domain-containing protein</fullName>
    </recommendedName>
</protein>
<organism evidence="2 3">
    <name type="scientific">Bacillus cereus</name>
    <dbReference type="NCBI Taxonomy" id="1396"/>
    <lineage>
        <taxon>Bacteria</taxon>
        <taxon>Bacillati</taxon>
        <taxon>Bacillota</taxon>
        <taxon>Bacilli</taxon>
        <taxon>Bacillales</taxon>
        <taxon>Bacillaceae</taxon>
        <taxon>Bacillus</taxon>
        <taxon>Bacillus cereus group</taxon>
    </lineage>
</organism>
<comment type="caution">
    <text evidence="2">The sequence shown here is derived from an EMBL/GenBank/DDBJ whole genome shotgun (WGS) entry which is preliminary data.</text>
</comment>
<evidence type="ECO:0008006" key="4">
    <source>
        <dbReference type="Google" id="ProtNLM"/>
    </source>
</evidence>
<feature type="transmembrane region" description="Helical" evidence="1">
    <location>
        <begin position="244"/>
        <end position="265"/>
    </location>
</feature>
<reference evidence="2 3" key="1">
    <citation type="submission" date="2017-09" db="EMBL/GenBank/DDBJ databases">
        <title>Large-scale bioinformatics analysis of Bacillus genomes uncovers conserved roles of natural products in bacterial physiology.</title>
        <authorList>
            <consortium name="Agbiome Team Llc"/>
            <person name="Bleich R.M."/>
            <person name="Grubbs K.J."/>
            <person name="Santa Maria K.C."/>
            <person name="Allen S.E."/>
            <person name="Farag S."/>
            <person name="Shank E.A."/>
            <person name="Bowers A."/>
        </authorList>
    </citation>
    <scope>NUCLEOTIDE SEQUENCE [LARGE SCALE GENOMIC DNA]</scope>
    <source>
        <strain evidence="2 3">AFS083043</strain>
    </source>
</reference>
<keyword evidence="1" id="KW-0472">Membrane</keyword>
<feature type="transmembrane region" description="Helical" evidence="1">
    <location>
        <begin position="172"/>
        <end position="191"/>
    </location>
</feature>
<dbReference type="RefSeq" id="WP_098491671.1">
    <property type="nucleotide sequence ID" value="NZ_NUWN01000063.1"/>
</dbReference>
<proteinExistence type="predicted"/>
<feature type="transmembrane region" description="Helical" evidence="1">
    <location>
        <begin position="440"/>
        <end position="461"/>
    </location>
</feature>
<keyword evidence="1" id="KW-0812">Transmembrane</keyword>
<feature type="transmembrane region" description="Helical" evidence="1">
    <location>
        <begin position="203"/>
        <end position="224"/>
    </location>
</feature>
<evidence type="ECO:0000313" key="3">
    <source>
        <dbReference type="Proteomes" id="UP000242656"/>
    </source>
</evidence>
<evidence type="ECO:0000313" key="2">
    <source>
        <dbReference type="EMBL" id="PFK35932.1"/>
    </source>
</evidence>
<keyword evidence="1" id="KW-1133">Transmembrane helix</keyword>
<dbReference type="AlphaFoldDB" id="A0A2B0LVE4"/>
<feature type="transmembrane region" description="Helical" evidence="1">
    <location>
        <begin position="410"/>
        <end position="428"/>
    </location>
</feature>
<dbReference type="EMBL" id="NUWN01000063">
    <property type="protein sequence ID" value="PFK35932.1"/>
    <property type="molecule type" value="Genomic_DNA"/>
</dbReference>
<accession>A0A2B0LVE4</accession>
<gene>
    <name evidence="2" type="ORF">COI93_16275</name>
</gene>